<feature type="region of interest" description="Disordered" evidence="1">
    <location>
        <begin position="638"/>
        <end position="769"/>
    </location>
</feature>
<evidence type="ECO:0000313" key="3">
    <source>
        <dbReference type="EMBL" id="ASW89587.1"/>
    </source>
</evidence>
<feature type="domain" description="Transglycosylase SLT" evidence="2">
    <location>
        <begin position="377"/>
        <end position="443"/>
    </location>
</feature>
<proteinExistence type="predicted"/>
<dbReference type="InterPro" id="IPR023346">
    <property type="entry name" value="Lysozyme-like_dom_sf"/>
</dbReference>
<evidence type="ECO:0000256" key="1">
    <source>
        <dbReference type="SAM" id="MobiDB-lite"/>
    </source>
</evidence>
<dbReference type="SUPFAM" id="SSF53955">
    <property type="entry name" value="Lysozyme-like"/>
    <property type="match status" value="1"/>
</dbReference>
<dbReference type="KEGG" id="mmal:CKJ54_06570"/>
<dbReference type="InterPro" id="IPR008258">
    <property type="entry name" value="Transglycosylase_SLT_dom_1"/>
</dbReference>
<dbReference type="Gene3D" id="1.10.530.10">
    <property type="match status" value="1"/>
</dbReference>
<organism evidence="3 4">
    <name type="scientific">Mycobacterium marseillense</name>
    <dbReference type="NCBI Taxonomy" id="701042"/>
    <lineage>
        <taxon>Bacteria</taxon>
        <taxon>Bacillati</taxon>
        <taxon>Actinomycetota</taxon>
        <taxon>Actinomycetes</taxon>
        <taxon>Mycobacteriales</taxon>
        <taxon>Mycobacteriaceae</taxon>
        <taxon>Mycobacterium</taxon>
        <taxon>Mycobacterium avium complex (MAC)</taxon>
    </lineage>
</organism>
<evidence type="ECO:0000313" key="4">
    <source>
        <dbReference type="Proteomes" id="UP000216246"/>
    </source>
</evidence>
<gene>
    <name evidence="3" type="ORF">CKJ54_06570</name>
</gene>
<feature type="compositionally biased region" description="Low complexity" evidence="1">
    <location>
        <begin position="669"/>
        <end position="687"/>
    </location>
</feature>
<evidence type="ECO:0000259" key="2">
    <source>
        <dbReference type="Pfam" id="PF01464"/>
    </source>
</evidence>
<dbReference type="Proteomes" id="UP000216246">
    <property type="component" value="Chromosome"/>
</dbReference>
<reference evidence="3 4" key="1">
    <citation type="submission" date="2017-08" db="EMBL/GenBank/DDBJ databases">
        <title>Phylogentic analysis of Mycobacterium avium complex whole genomes.</title>
        <authorList>
            <person name="Caverly L.J."/>
            <person name="Spilker T."/>
            <person name="LiPuma J."/>
        </authorList>
    </citation>
    <scope>NUCLEOTIDE SEQUENCE [LARGE SCALE GENOMIC DNA]</scope>
    <source>
        <strain evidence="3 4">FLAC0026</strain>
    </source>
</reference>
<sequence>MSSKGVKLASGYIELDIQYTDALKKITQDLTDLEKKSKDAGKSVGDIGKGAKSVTDELAKTKRSADDATKATKDLGKSLDDSGKKAGKVGDELEKGVTRGAKSAGKSIQDEIVDGARKSARAAGGALSDALVNAAGEGGRALGEMVGNSRVGHWLQDIQEKSEGVLDVTHRLGDAFFAFRDKDVAGGLSSAADALTKMGQSDAGKVLGDLAEKAAPLQSTFADLKGQIYGSGQLLRALGNDAPGIAGKLGQIGAAASAMASPLAAAAIAALQIDEALHIDSNTFDPGQHGWAHVLLGKSADWLGLADPSNGLDKHNLQPTSPNVPLTPQDKAGSSSVIAPWLTQDGAKAAPSGMTGPKGSVFNAMINAGFPASEFSAVDSIVSRESSWNPGATNPSSGAYGLFQFLGHQGDKYGALGGYSGDPGQQATAGMAYIKDRYGTPSNAKAFWDSHGWYDDGGLLQPGITIAHNETGKPELVLTQDQLKGAQDAPKGIDMGALLGQDQGKDHPLQGLLGKPGAPGGKDLRTQGYIPAGAGGSGTAGSSFISGSLQMGAQAINGLIDQAASAASTAISAAATAGSFGAGGQAAGSASSFLIGIGTQAAKRGVQYGFQMGGILGDAATEILMPFGVPRFFQTDPSQFMPQLPGKAAAVTTGEKAQQQGNAGLPSDPANQPGGPVQPGQLPGAQAVGAPAPIAKPGTGDFKPTPIKIPGLGGTPTQAGPKPVHNLDDYKDALAAPGQAPDINAGPMPKQAPATPAPAQKPSTQSQNPMDWLINGGVIGGASVFDDGGWLMPGEIGINKSNAPEPMAVFTPEQWGALGAVAKGATMRPDPTQGGGGGDYSVHFHDTVVKDVNELMSEADARARLQRMRYGGRP</sequence>
<feature type="compositionally biased region" description="Low complexity" evidence="1">
    <location>
        <begin position="747"/>
        <end position="762"/>
    </location>
</feature>
<protein>
    <recommendedName>
        <fullName evidence="2">Transglycosylase SLT domain-containing protein</fullName>
    </recommendedName>
</protein>
<dbReference type="AlphaFoldDB" id="A0AAC9YJB3"/>
<feature type="compositionally biased region" description="Basic and acidic residues" evidence="1">
    <location>
        <begin position="54"/>
        <end position="97"/>
    </location>
</feature>
<dbReference type="EMBL" id="CP023147">
    <property type="protein sequence ID" value="ASW89587.1"/>
    <property type="molecule type" value="Genomic_DNA"/>
</dbReference>
<name>A0AAC9YJB3_9MYCO</name>
<accession>A0AAC9YJB3</accession>
<feature type="region of interest" description="Disordered" evidence="1">
    <location>
        <begin position="34"/>
        <end position="104"/>
    </location>
</feature>
<dbReference type="RefSeq" id="WP_095576750.1">
    <property type="nucleotide sequence ID" value="NZ_CP023147.1"/>
</dbReference>
<dbReference type="Pfam" id="PF01464">
    <property type="entry name" value="SLT"/>
    <property type="match status" value="1"/>
</dbReference>